<proteinExistence type="inferred from homology"/>
<dbReference type="Pfam" id="PF00857">
    <property type="entry name" value="Isochorismatase"/>
    <property type="match status" value="1"/>
</dbReference>
<protein>
    <submittedName>
        <fullName evidence="4">Nicotinamidase-related amidase</fullName>
    </submittedName>
</protein>
<dbReference type="SUPFAM" id="SSF52499">
    <property type="entry name" value="Isochorismatase-like hydrolases"/>
    <property type="match status" value="1"/>
</dbReference>
<dbReference type="Gene3D" id="3.40.50.850">
    <property type="entry name" value="Isochorismatase-like"/>
    <property type="match status" value="1"/>
</dbReference>
<keyword evidence="5" id="KW-1185">Reference proteome</keyword>
<dbReference type="InterPro" id="IPR036380">
    <property type="entry name" value="Isochorismatase-like_sf"/>
</dbReference>
<evidence type="ECO:0000256" key="2">
    <source>
        <dbReference type="ARBA" id="ARBA00022801"/>
    </source>
</evidence>
<dbReference type="OrthoDB" id="9796485at2"/>
<dbReference type="Proteomes" id="UP000242662">
    <property type="component" value="Unassembled WGS sequence"/>
</dbReference>
<evidence type="ECO:0000313" key="4">
    <source>
        <dbReference type="EMBL" id="SDB87580.1"/>
    </source>
</evidence>
<evidence type="ECO:0000259" key="3">
    <source>
        <dbReference type="Pfam" id="PF00857"/>
    </source>
</evidence>
<sequence>MKALLVIDYTNDFIAEDGALPVGEPGRAIEQAIVSRIREFDAAKAMIVFATDVHEKNDANHPEAKLFPPHNIRGTKGRALFGEVGTLYDQIKDKNHVHWLDKTRYSAFVGTNLDLLLRENGVTEVHLTGDVTDICVLHTAIYAYSLGYKLVIYKDAVASFDPAGHEWALRHFKGVLGAEIR</sequence>
<dbReference type="RefSeq" id="WP_090774779.1">
    <property type="nucleotide sequence ID" value="NZ_FMYM01000002.1"/>
</dbReference>
<name>A0A1G6GZT8_9BACI</name>
<dbReference type="InterPro" id="IPR050272">
    <property type="entry name" value="Isochorismatase-like_hydrls"/>
</dbReference>
<keyword evidence="2" id="KW-0378">Hydrolase</keyword>
<feature type="domain" description="Isochorismatase-like" evidence="3">
    <location>
        <begin position="3"/>
        <end position="173"/>
    </location>
</feature>
<dbReference type="CDD" id="cd00431">
    <property type="entry name" value="cysteine_hydrolases"/>
    <property type="match status" value="1"/>
</dbReference>
<reference evidence="5" key="1">
    <citation type="submission" date="2016-09" db="EMBL/GenBank/DDBJ databases">
        <authorList>
            <person name="Varghese N."/>
            <person name="Submissions S."/>
        </authorList>
    </citation>
    <scope>NUCLEOTIDE SEQUENCE [LARGE SCALE GENOMIC DNA]</scope>
    <source>
        <strain evidence="5">25nlg</strain>
    </source>
</reference>
<evidence type="ECO:0000313" key="5">
    <source>
        <dbReference type="Proteomes" id="UP000242662"/>
    </source>
</evidence>
<comment type="similarity">
    <text evidence="1">Belongs to the isochorismatase family.</text>
</comment>
<organism evidence="4 5">
    <name type="scientific">Shouchella lonarensis</name>
    <dbReference type="NCBI Taxonomy" id="1464122"/>
    <lineage>
        <taxon>Bacteria</taxon>
        <taxon>Bacillati</taxon>
        <taxon>Bacillota</taxon>
        <taxon>Bacilli</taxon>
        <taxon>Bacillales</taxon>
        <taxon>Bacillaceae</taxon>
        <taxon>Shouchella</taxon>
    </lineage>
</organism>
<dbReference type="GO" id="GO:0016787">
    <property type="term" value="F:hydrolase activity"/>
    <property type="evidence" value="ECO:0007669"/>
    <property type="project" value="UniProtKB-KW"/>
</dbReference>
<dbReference type="PANTHER" id="PTHR43540:SF10">
    <property type="entry name" value="ISOCHORISMATASE"/>
    <property type="match status" value="1"/>
</dbReference>
<dbReference type="EMBL" id="FMYM01000002">
    <property type="protein sequence ID" value="SDB87580.1"/>
    <property type="molecule type" value="Genomic_DNA"/>
</dbReference>
<dbReference type="InterPro" id="IPR000868">
    <property type="entry name" value="Isochorismatase-like_dom"/>
</dbReference>
<dbReference type="STRING" id="1464122.SAMN05421737_102204"/>
<dbReference type="AlphaFoldDB" id="A0A1G6GZT8"/>
<evidence type="ECO:0000256" key="1">
    <source>
        <dbReference type="ARBA" id="ARBA00006336"/>
    </source>
</evidence>
<gene>
    <name evidence="4" type="ORF">SAMN05421737_102204</name>
</gene>
<dbReference type="PANTHER" id="PTHR43540">
    <property type="entry name" value="PEROXYUREIDOACRYLATE/UREIDOACRYLATE AMIDOHYDROLASE-RELATED"/>
    <property type="match status" value="1"/>
</dbReference>
<accession>A0A1G6GZT8</accession>